<reference evidence="2" key="2">
    <citation type="submission" date="2024-07" db="EMBL/GenBank/DDBJ databases">
        <title>Streptomyces haneummycinica sp. nov., a new antibiotic-producing actinobacterium isolated from marine sediment.</title>
        <authorList>
            <person name="Uemura M."/>
            <person name="Hamada M."/>
            <person name="Hirano S."/>
            <person name="Kobayashi K."/>
            <person name="Ohshiro T."/>
            <person name="Kobayashi T."/>
            <person name="Terahara T."/>
        </authorList>
    </citation>
    <scope>NUCLEOTIDE SEQUENCE</scope>
    <source>
        <strain evidence="2">KM77-8</strain>
    </source>
</reference>
<reference evidence="2" key="1">
    <citation type="submission" date="2024-06" db="EMBL/GenBank/DDBJ databases">
        <authorList>
            <consortium name="consrtm"/>
            <person name="Uemura M."/>
            <person name="Terahara T."/>
        </authorList>
    </citation>
    <scope>NUCLEOTIDE SEQUENCE</scope>
    <source>
        <strain evidence="2">KM77-8</strain>
    </source>
</reference>
<gene>
    <name evidence="2" type="ORF">SHKM778_22860</name>
</gene>
<accession>A0AAT9HEZ6</accession>
<dbReference type="Pfam" id="PF14013">
    <property type="entry name" value="MT0933_antitox"/>
    <property type="match status" value="1"/>
</dbReference>
<feature type="compositionally biased region" description="Low complexity" evidence="1">
    <location>
        <begin position="92"/>
        <end position="101"/>
    </location>
</feature>
<name>A0AAT9HEZ6_9ACTN</name>
<feature type="compositionally biased region" description="Basic and acidic residues" evidence="1">
    <location>
        <begin position="17"/>
        <end position="28"/>
    </location>
</feature>
<feature type="region of interest" description="Disordered" evidence="1">
    <location>
        <begin position="15"/>
        <end position="128"/>
    </location>
</feature>
<protein>
    <recommendedName>
        <fullName evidence="3">Antitoxin</fullName>
    </recommendedName>
</protein>
<feature type="compositionally biased region" description="Basic and acidic residues" evidence="1">
    <location>
        <begin position="35"/>
        <end position="50"/>
    </location>
</feature>
<feature type="compositionally biased region" description="Basic and acidic residues" evidence="1">
    <location>
        <begin position="68"/>
        <end position="79"/>
    </location>
</feature>
<evidence type="ECO:0000256" key="1">
    <source>
        <dbReference type="SAM" id="MobiDB-lite"/>
    </source>
</evidence>
<dbReference type="AlphaFoldDB" id="A0AAT9HEZ6"/>
<feature type="region of interest" description="Disordered" evidence="1">
    <location>
        <begin position="143"/>
        <end position="184"/>
    </location>
</feature>
<sequence>MGLLDNLKARLGPAKNKVSDLTHQHEGKIQQGLDKAARTVDERTKGKYSDKIQSGTGKAKGAVGRLAHKNDPGAEEAVRARRRPRPERLTAGRPRSTSSAPGRPPRPACGGRGGPARGGRLRPGGHEVADAVEGVVVEQCAGQPGTAGRRAGEHLPGCPAGHLQLAGQPGVHSPQGPGVGRAQGAREFRVVGAARSSR</sequence>
<dbReference type="EMBL" id="AP035768">
    <property type="protein sequence ID" value="BFO15898.1"/>
    <property type="molecule type" value="Genomic_DNA"/>
</dbReference>
<evidence type="ECO:0000313" key="2">
    <source>
        <dbReference type="EMBL" id="BFO15898.1"/>
    </source>
</evidence>
<organism evidence="2">
    <name type="scientific">Streptomyces haneummycinicus</name>
    <dbReference type="NCBI Taxonomy" id="3074435"/>
    <lineage>
        <taxon>Bacteria</taxon>
        <taxon>Bacillati</taxon>
        <taxon>Actinomycetota</taxon>
        <taxon>Actinomycetes</taxon>
        <taxon>Kitasatosporales</taxon>
        <taxon>Streptomycetaceae</taxon>
        <taxon>Streptomyces</taxon>
    </lineage>
</organism>
<evidence type="ECO:0008006" key="3">
    <source>
        <dbReference type="Google" id="ProtNLM"/>
    </source>
</evidence>
<dbReference type="InterPro" id="IPR028037">
    <property type="entry name" value="Antitoxin_Rv0909/MT0933"/>
</dbReference>
<proteinExistence type="predicted"/>